<evidence type="ECO:0000259" key="2">
    <source>
        <dbReference type="SMART" id="SM00382"/>
    </source>
</evidence>
<dbReference type="Gene3D" id="3.40.50.300">
    <property type="entry name" value="P-loop containing nucleotide triphosphate hydrolases"/>
    <property type="match status" value="1"/>
</dbReference>
<feature type="compositionally biased region" description="Low complexity" evidence="1">
    <location>
        <begin position="336"/>
        <end position="348"/>
    </location>
</feature>
<feature type="domain" description="AAA+ ATPase" evidence="2">
    <location>
        <begin position="41"/>
        <end position="240"/>
    </location>
</feature>
<dbReference type="OrthoDB" id="9086539at2"/>
<dbReference type="InterPro" id="IPR027417">
    <property type="entry name" value="P-loop_NTPase"/>
</dbReference>
<dbReference type="AlphaFoldDB" id="A0A4P6JUB4"/>
<feature type="region of interest" description="Disordered" evidence="1">
    <location>
        <begin position="323"/>
        <end position="358"/>
    </location>
</feature>
<gene>
    <name evidence="3" type="ORF">EPA93_24120</name>
</gene>
<name>A0A4P6JUB4_KTERU</name>
<dbReference type="Pfam" id="PF05621">
    <property type="entry name" value="TniB"/>
    <property type="match status" value="1"/>
</dbReference>
<evidence type="ECO:0000256" key="1">
    <source>
        <dbReference type="SAM" id="MobiDB-lite"/>
    </source>
</evidence>
<evidence type="ECO:0000313" key="3">
    <source>
        <dbReference type="EMBL" id="QBD78900.1"/>
    </source>
</evidence>
<keyword evidence="4" id="KW-1185">Reference proteome</keyword>
<reference evidence="3 4" key="1">
    <citation type="submission" date="2019-01" db="EMBL/GenBank/DDBJ databases">
        <title>Ktedonosporobacter rubrisoli SCAWS-G2.</title>
        <authorList>
            <person name="Huang Y."/>
            <person name="Yan B."/>
        </authorList>
    </citation>
    <scope>NUCLEOTIDE SEQUENCE [LARGE SCALE GENOMIC DNA]</scope>
    <source>
        <strain evidence="3 4">SCAWS-G2</strain>
    </source>
</reference>
<feature type="compositionally biased region" description="Polar residues" evidence="1">
    <location>
        <begin position="349"/>
        <end position="358"/>
    </location>
</feature>
<dbReference type="InterPro" id="IPR008868">
    <property type="entry name" value="TniB"/>
</dbReference>
<accession>A0A4P6JUB4</accession>
<dbReference type="SUPFAM" id="SSF52540">
    <property type="entry name" value="P-loop containing nucleoside triphosphate hydrolases"/>
    <property type="match status" value="1"/>
</dbReference>
<sequence>MRTLHPALAARLAALQQYKIKHAALEKMDDLLMNAIDEHTSYSILALYGPSGVGKSTVMRRIVQRRREEEPDPARVPVVVVQASPEDVGSAARLDFYRQVLQQLRGHVAVRDRILNLPLASVRAKKSTDPAEWLEMRDAVSYALDLLKVKAVCIDEAQHLMQADAAQKPSIQLDWLKSLTNRSNLLYILVGNFSLYDFCHLNGQLARRVREEQFCRYHLDSRADAAEFTSALKVLLEQVPLQVNISEMLTHWKWFGEWSIGCIGILSDWVVETASTLCRAGETALTLEALAKHALKLAQRLKLETEARTGKFKIEEAKKESERELQRLLGKPSTVPISSSPYLPSSTSAQARPSPVQSSHQSFRIELASYRDLVGEQVVTTPSTKCTYLGIIEVTRRQFQEAGTTCVECPTCGARRTLKSPKDRPHFPSHPRRLTPPPKGERRWTEWEEIWKVVED</sequence>
<dbReference type="SMART" id="SM00382">
    <property type="entry name" value="AAA"/>
    <property type="match status" value="1"/>
</dbReference>
<protein>
    <recommendedName>
        <fullName evidence="2">AAA+ ATPase domain-containing protein</fullName>
    </recommendedName>
</protein>
<dbReference type="EMBL" id="CP035758">
    <property type="protein sequence ID" value="QBD78900.1"/>
    <property type="molecule type" value="Genomic_DNA"/>
</dbReference>
<dbReference type="Proteomes" id="UP000290365">
    <property type="component" value="Chromosome"/>
</dbReference>
<proteinExistence type="predicted"/>
<evidence type="ECO:0000313" key="4">
    <source>
        <dbReference type="Proteomes" id="UP000290365"/>
    </source>
</evidence>
<dbReference type="RefSeq" id="WP_129889953.1">
    <property type="nucleotide sequence ID" value="NZ_CP035758.1"/>
</dbReference>
<feature type="region of interest" description="Disordered" evidence="1">
    <location>
        <begin position="418"/>
        <end position="441"/>
    </location>
</feature>
<dbReference type="InterPro" id="IPR003593">
    <property type="entry name" value="AAA+_ATPase"/>
</dbReference>
<dbReference type="KEGG" id="kbs:EPA93_24120"/>
<organism evidence="3 4">
    <name type="scientific">Ktedonosporobacter rubrisoli</name>
    <dbReference type="NCBI Taxonomy" id="2509675"/>
    <lineage>
        <taxon>Bacteria</taxon>
        <taxon>Bacillati</taxon>
        <taxon>Chloroflexota</taxon>
        <taxon>Ktedonobacteria</taxon>
        <taxon>Ktedonobacterales</taxon>
        <taxon>Ktedonosporobacteraceae</taxon>
        <taxon>Ktedonosporobacter</taxon>
    </lineage>
</organism>